<dbReference type="InterPro" id="IPR052733">
    <property type="entry name" value="Chloroplast_QOR"/>
</dbReference>
<dbReference type="SMART" id="SM00829">
    <property type="entry name" value="PKS_ER"/>
    <property type="match status" value="1"/>
</dbReference>
<dbReference type="SUPFAM" id="SSF50129">
    <property type="entry name" value="GroES-like"/>
    <property type="match status" value="1"/>
</dbReference>
<dbReference type="Proteomes" id="UP000186720">
    <property type="component" value="Unassembled WGS sequence"/>
</dbReference>
<dbReference type="CDD" id="cd08267">
    <property type="entry name" value="MDR1"/>
    <property type="match status" value="1"/>
</dbReference>
<keyword evidence="3" id="KW-1185">Reference proteome</keyword>
<dbReference type="PANTHER" id="PTHR44013">
    <property type="entry name" value="ZINC-TYPE ALCOHOL DEHYDROGENASE-LIKE PROTEIN C16A3.02C"/>
    <property type="match status" value="1"/>
</dbReference>
<dbReference type="Gene3D" id="3.40.50.720">
    <property type="entry name" value="NAD(P)-binding Rossmann-like Domain"/>
    <property type="match status" value="1"/>
</dbReference>
<dbReference type="InterPro" id="IPR020843">
    <property type="entry name" value="ER"/>
</dbReference>
<evidence type="ECO:0000259" key="1">
    <source>
        <dbReference type="SMART" id="SM00829"/>
    </source>
</evidence>
<feature type="domain" description="Enoyl reductase (ER)" evidence="1">
    <location>
        <begin position="26"/>
        <end position="326"/>
    </location>
</feature>
<organism evidence="2 3">
    <name type="scientific">Mucilaginibacter polytrichastri</name>
    <dbReference type="NCBI Taxonomy" id="1302689"/>
    <lineage>
        <taxon>Bacteria</taxon>
        <taxon>Pseudomonadati</taxon>
        <taxon>Bacteroidota</taxon>
        <taxon>Sphingobacteriia</taxon>
        <taxon>Sphingobacteriales</taxon>
        <taxon>Sphingobacteriaceae</taxon>
        <taxon>Mucilaginibacter</taxon>
    </lineage>
</organism>
<dbReference type="InterPro" id="IPR013154">
    <property type="entry name" value="ADH-like_N"/>
</dbReference>
<dbReference type="Pfam" id="PF08240">
    <property type="entry name" value="ADH_N"/>
    <property type="match status" value="1"/>
</dbReference>
<comment type="caution">
    <text evidence="2">The sequence shown here is derived from an EMBL/GenBank/DDBJ whole genome shotgun (WGS) entry which is preliminary data.</text>
</comment>
<dbReference type="Pfam" id="PF13602">
    <property type="entry name" value="ADH_zinc_N_2"/>
    <property type="match status" value="1"/>
</dbReference>
<dbReference type="GO" id="GO:0016491">
    <property type="term" value="F:oxidoreductase activity"/>
    <property type="evidence" value="ECO:0007669"/>
    <property type="project" value="InterPro"/>
</dbReference>
<evidence type="ECO:0000313" key="3">
    <source>
        <dbReference type="Proteomes" id="UP000186720"/>
    </source>
</evidence>
<sequence length="329" mass="35712">MLRYLNKVSGNIKQNKMKKIIYSKFGGPEVLQITEVPIPAVQETNILIKVKAVSINPLDWKIRNGEMKLMSGSKFPKGIGIDFSGIVEDTGTAATQYKKGDEVFGILDVFKGEALAEYILASENEIAIKPSNISFEQAAAMPVVGSAALQIFKTLVKVEKGNEILINGASGGIGMFATQIAKMSGAIVTTVVGGSGIQAVKDWGADFIVNYSNEDVLKGDKQYDVVIDLSAKMPFSKAKQVMKRSSTYIHTAPGPKEIISSFFINMFSSKKYKLLMLKPAPEYLAELTGYAASGIAIIVSKVYPFHLFEKAYTEVPNGKFIGKAVITID</sequence>
<dbReference type="AlphaFoldDB" id="A0A1Q5ZXQ6"/>
<protein>
    <recommendedName>
        <fullName evidence="1">Enoyl reductase (ER) domain-containing protein</fullName>
    </recommendedName>
</protein>
<dbReference type="STRING" id="1302689.RG47T_1987"/>
<dbReference type="PANTHER" id="PTHR44013:SF1">
    <property type="entry name" value="ZINC-TYPE ALCOHOL DEHYDROGENASE-LIKE PROTEIN C16A3.02C"/>
    <property type="match status" value="1"/>
</dbReference>
<reference evidence="2 3" key="1">
    <citation type="submission" date="2016-11" db="EMBL/GenBank/DDBJ databases">
        <title>Whole Genome Sequencing of Mucilaginibacter polytrichastri RG4-7(T) isolated from the moss sample.</title>
        <authorList>
            <person name="Li Y."/>
        </authorList>
    </citation>
    <scope>NUCLEOTIDE SEQUENCE [LARGE SCALE GENOMIC DNA]</scope>
    <source>
        <strain evidence="2 3">RG4-7</strain>
    </source>
</reference>
<dbReference type="SUPFAM" id="SSF51735">
    <property type="entry name" value="NAD(P)-binding Rossmann-fold domains"/>
    <property type="match status" value="1"/>
</dbReference>
<gene>
    <name evidence="2" type="ORF">RG47T_1987</name>
</gene>
<dbReference type="EMBL" id="MPPL01000001">
    <property type="protein sequence ID" value="OKS86531.1"/>
    <property type="molecule type" value="Genomic_DNA"/>
</dbReference>
<proteinExistence type="predicted"/>
<accession>A0A1Q5ZXQ6</accession>
<dbReference type="InterPro" id="IPR011032">
    <property type="entry name" value="GroES-like_sf"/>
</dbReference>
<dbReference type="InterPro" id="IPR036291">
    <property type="entry name" value="NAD(P)-bd_dom_sf"/>
</dbReference>
<name>A0A1Q5ZXQ6_9SPHI</name>
<dbReference type="Gene3D" id="3.90.180.10">
    <property type="entry name" value="Medium-chain alcohol dehydrogenases, catalytic domain"/>
    <property type="match status" value="1"/>
</dbReference>
<evidence type="ECO:0000313" key="2">
    <source>
        <dbReference type="EMBL" id="OKS86531.1"/>
    </source>
</evidence>